<feature type="region of interest" description="Disordered" evidence="1">
    <location>
        <begin position="1"/>
        <end position="25"/>
    </location>
</feature>
<reference evidence="2" key="1">
    <citation type="journal article" date="2023" name="Science">
        <title>Genome structures resolve the early diversification of teleost fishes.</title>
        <authorList>
            <person name="Parey E."/>
            <person name="Louis A."/>
            <person name="Montfort J."/>
            <person name="Bouchez O."/>
            <person name="Roques C."/>
            <person name="Iampietro C."/>
            <person name="Lluch J."/>
            <person name="Castinel A."/>
            <person name="Donnadieu C."/>
            <person name="Desvignes T."/>
            <person name="Floi Bucao C."/>
            <person name="Jouanno E."/>
            <person name="Wen M."/>
            <person name="Mejri S."/>
            <person name="Dirks R."/>
            <person name="Jansen H."/>
            <person name="Henkel C."/>
            <person name="Chen W.J."/>
            <person name="Zahm M."/>
            <person name="Cabau C."/>
            <person name="Klopp C."/>
            <person name="Thompson A.W."/>
            <person name="Robinson-Rechavi M."/>
            <person name="Braasch I."/>
            <person name="Lecointre G."/>
            <person name="Bobe J."/>
            <person name="Postlethwait J.H."/>
            <person name="Berthelot C."/>
            <person name="Roest Crollius H."/>
            <person name="Guiguen Y."/>
        </authorList>
    </citation>
    <scope>NUCLEOTIDE SEQUENCE</scope>
    <source>
        <strain evidence="2">NC1722</strain>
    </source>
</reference>
<gene>
    <name evidence="2" type="ORF">AAFF_G00184230</name>
</gene>
<protein>
    <submittedName>
        <fullName evidence="2">Uncharacterized protein</fullName>
    </submittedName>
</protein>
<evidence type="ECO:0000256" key="1">
    <source>
        <dbReference type="SAM" id="MobiDB-lite"/>
    </source>
</evidence>
<comment type="caution">
    <text evidence="2">The sequence shown here is derived from an EMBL/GenBank/DDBJ whole genome shotgun (WGS) entry which is preliminary data.</text>
</comment>
<dbReference type="Proteomes" id="UP001221898">
    <property type="component" value="Unassembled WGS sequence"/>
</dbReference>
<keyword evidence="3" id="KW-1185">Reference proteome</keyword>
<evidence type="ECO:0000313" key="3">
    <source>
        <dbReference type="Proteomes" id="UP001221898"/>
    </source>
</evidence>
<proteinExistence type="predicted"/>
<organism evidence="2 3">
    <name type="scientific">Aldrovandia affinis</name>
    <dbReference type="NCBI Taxonomy" id="143900"/>
    <lineage>
        <taxon>Eukaryota</taxon>
        <taxon>Metazoa</taxon>
        <taxon>Chordata</taxon>
        <taxon>Craniata</taxon>
        <taxon>Vertebrata</taxon>
        <taxon>Euteleostomi</taxon>
        <taxon>Actinopterygii</taxon>
        <taxon>Neopterygii</taxon>
        <taxon>Teleostei</taxon>
        <taxon>Notacanthiformes</taxon>
        <taxon>Halosauridae</taxon>
        <taxon>Aldrovandia</taxon>
    </lineage>
</organism>
<feature type="compositionally biased region" description="Basic and acidic residues" evidence="1">
    <location>
        <begin position="1"/>
        <end position="11"/>
    </location>
</feature>
<evidence type="ECO:0000313" key="2">
    <source>
        <dbReference type="EMBL" id="KAJ8385626.1"/>
    </source>
</evidence>
<dbReference type="EMBL" id="JAINUG010000245">
    <property type="protein sequence ID" value="KAJ8385626.1"/>
    <property type="molecule type" value="Genomic_DNA"/>
</dbReference>
<accession>A0AAD7RMM6</accession>
<sequence>MDRPAVDRDEACGAETADNPQQKRARMDRTWFTLHDMFDEILEENGPERPRLSASQQLDRYFAEVSIPRNDFSQQGHLEIGAISTALSLHWHRWHADTYLPHAPAQTASGCSAPSLVLQMRRGID</sequence>
<dbReference type="AlphaFoldDB" id="A0AAD7RMM6"/>
<name>A0AAD7RMM6_9TELE</name>